<keyword evidence="1" id="KW-0488">Methylation</keyword>
<dbReference type="NCBIfam" id="TIGR02532">
    <property type="entry name" value="IV_pilin_GFxxxE"/>
    <property type="match status" value="1"/>
</dbReference>
<dbReference type="PANTHER" id="PTHR30093">
    <property type="entry name" value="GENERAL SECRETION PATHWAY PROTEIN G"/>
    <property type="match status" value="1"/>
</dbReference>
<dbReference type="InterPro" id="IPR045584">
    <property type="entry name" value="Pilin-like"/>
</dbReference>
<evidence type="ECO:0000313" key="4">
    <source>
        <dbReference type="Proteomes" id="UP001238163"/>
    </source>
</evidence>
<keyword evidence="2" id="KW-0812">Transmembrane</keyword>
<comment type="caution">
    <text evidence="3">The sequence shown here is derived from an EMBL/GenBank/DDBJ whole genome shotgun (WGS) entry which is preliminary data.</text>
</comment>
<feature type="transmembrane region" description="Helical" evidence="2">
    <location>
        <begin position="21"/>
        <end position="43"/>
    </location>
</feature>
<dbReference type="PRINTS" id="PR00813">
    <property type="entry name" value="BCTERIALGSPG"/>
</dbReference>
<reference evidence="3" key="1">
    <citation type="submission" date="2023-07" db="EMBL/GenBank/DDBJ databases">
        <title>Genomic Encyclopedia of Type Strains, Phase IV (KMG-IV): sequencing the most valuable type-strain genomes for metagenomic binning, comparative biology and taxonomic classification.</title>
        <authorList>
            <person name="Goeker M."/>
        </authorList>
    </citation>
    <scope>NUCLEOTIDE SEQUENCE</scope>
    <source>
        <strain evidence="3">DSM 24202</strain>
    </source>
</reference>
<evidence type="ECO:0000313" key="3">
    <source>
        <dbReference type="EMBL" id="MDQ0291603.1"/>
    </source>
</evidence>
<keyword evidence="4" id="KW-1185">Reference proteome</keyword>
<proteinExistence type="predicted"/>
<dbReference type="InterPro" id="IPR000983">
    <property type="entry name" value="Bac_GSPG_pilin"/>
</dbReference>
<evidence type="ECO:0000256" key="2">
    <source>
        <dbReference type="SAM" id="Phobius"/>
    </source>
</evidence>
<organism evidence="3 4">
    <name type="scientific">Oligosphaera ethanolica</name>
    <dbReference type="NCBI Taxonomy" id="760260"/>
    <lineage>
        <taxon>Bacteria</taxon>
        <taxon>Pseudomonadati</taxon>
        <taxon>Lentisphaerota</taxon>
        <taxon>Oligosphaeria</taxon>
        <taxon>Oligosphaerales</taxon>
        <taxon>Oligosphaeraceae</taxon>
        <taxon>Oligosphaera</taxon>
    </lineage>
</organism>
<evidence type="ECO:0000256" key="1">
    <source>
        <dbReference type="ARBA" id="ARBA00022481"/>
    </source>
</evidence>
<name>A0AAE3VJH7_9BACT</name>
<protein>
    <submittedName>
        <fullName evidence="3">Prepilin-type N-terminal cleavage/methylation domain-containing protein</fullName>
    </submittedName>
</protein>
<dbReference type="GO" id="GO:0015627">
    <property type="term" value="C:type II protein secretion system complex"/>
    <property type="evidence" value="ECO:0007669"/>
    <property type="project" value="InterPro"/>
</dbReference>
<dbReference type="SUPFAM" id="SSF54523">
    <property type="entry name" value="Pili subunits"/>
    <property type="match status" value="1"/>
</dbReference>
<dbReference type="EMBL" id="JAUSVL010000001">
    <property type="protein sequence ID" value="MDQ0291603.1"/>
    <property type="molecule type" value="Genomic_DNA"/>
</dbReference>
<keyword evidence="2" id="KW-0472">Membrane</keyword>
<dbReference type="Gene3D" id="3.30.700.10">
    <property type="entry name" value="Glycoprotein, Type 4 Pilin"/>
    <property type="match status" value="1"/>
</dbReference>
<accession>A0AAE3VJH7</accession>
<dbReference type="GO" id="GO:0015628">
    <property type="term" value="P:protein secretion by the type II secretion system"/>
    <property type="evidence" value="ECO:0007669"/>
    <property type="project" value="InterPro"/>
</dbReference>
<dbReference type="InterPro" id="IPR012902">
    <property type="entry name" value="N_methyl_site"/>
</dbReference>
<dbReference type="Proteomes" id="UP001238163">
    <property type="component" value="Unassembled WGS sequence"/>
</dbReference>
<dbReference type="RefSeq" id="WP_307264638.1">
    <property type="nucleotide sequence ID" value="NZ_JAUSVL010000001.1"/>
</dbReference>
<sequence>MIPIKAHRIQHRPPTACRNFTLIELLVVIAIIAVLSSMLLPALQGSRDRALQSYCSNNLRQLAHATILYSNDNRRQLPMPYRFLDDFTPIYEYLNELEVFVCPGNPLSVGKVPNEAALNGKTDYMIWNGTAFEDIEKNGKDNNGHGNNVSPYKIDPSNPKFAKILATKIKVPVIYDYCGPAHNDDRINIAFIADGHVGIQKDMNNLWTLNHKGEINLKNDGTAFPTR</sequence>
<keyword evidence="2" id="KW-1133">Transmembrane helix</keyword>
<dbReference type="AlphaFoldDB" id="A0AAE3VJH7"/>
<gene>
    <name evidence="3" type="ORF">J3R75_003710</name>
</gene>